<dbReference type="SUPFAM" id="SSF52047">
    <property type="entry name" value="RNI-like"/>
    <property type="match status" value="2"/>
</dbReference>
<evidence type="ECO:0000256" key="6">
    <source>
        <dbReference type="ARBA" id="ARBA00022840"/>
    </source>
</evidence>
<evidence type="ECO:0000256" key="4">
    <source>
        <dbReference type="ARBA" id="ARBA00022741"/>
    </source>
</evidence>
<dbReference type="InterPro" id="IPR032675">
    <property type="entry name" value="LRR_dom_sf"/>
</dbReference>
<dbReference type="EC" id="2.7.11.1" evidence="1"/>
<dbReference type="SMART" id="SM00220">
    <property type="entry name" value="S_TKc"/>
    <property type="match status" value="1"/>
</dbReference>
<dbReference type="EMBL" id="DSVQ01000004">
    <property type="protein sequence ID" value="HGT37977.1"/>
    <property type="molecule type" value="Genomic_DNA"/>
</dbReference>
<dbReference type="CDD" id="cd14014">
    <property type="entry name" value="STKc_PknB_like"/>
    <property type="match status" value="1"/>
</dbReference>
<dbReference type="Gene3D" id="1.10.510.10">
    <property type="entry name" value="Transferase(Phosphotransferase) domain 1"/>
    <property type="match status" value="1"/>
</dbReference>
<dbReference type="SMART" id="SM00367">
    <property type="entry name" value="LRR_CC"/>
    <property type="match status" value="4"/>
</dbReference>
<feature type="domain" description="Protein kinase" evidence="10">
    <location>
        <begin position="96"/>
        <end position="356"/>
    </location>
</feature>
<protein>
    <recommendedName>
        <fullName evidence="1">non-specific serine/threonine protein kinase</fullName>
        <ecNumber evidence="1">2.7.11.1</ecNumber>
    </recommendedName>
</protein>
<evidence type="ECO:0000256" key="3">
    <source>
        <dbReference type="ARBA" id="ARBA00022679"/>
    </source>
</evidence>
<keyword evidence="5" id="KW-0418">Kinase</keyword>
<dbReference type="PANTHER" id="PTHR43289">
    <property type="entry name" value="MITOGEN-ACTIVATED PROTEIN KINASE KINASE KINASE 20-RELATED"/>
    <property type="match status" value="1"/>
</dbReference>
<dbReference type="PANTHER" id="PTHR43289:SF34">
    <property type="entry name" value="SERINE_THREONINE-PROTEIN KINASE YBDM-RELATED"/>
    <property type="match status" value="1"/>
</dbReference>
<evidence type="ECO:0000256" key="2">
    <source>
        <dbReference type="ARBA" id="ARBA00022527"/>
    </source>
</evidence>
<dbReference type="GO" id="GO:0004674">
    <property type="term" value="F:protein serine/threonine kinase activity"/>
    <property type="evidence" value="ECO:0007669"/>
    <property type="project" value="UniProtKB-KW"/>
</dbReference>
<feature type="transmembrane region" description="Helical" evidence="9">
    <location>
        <begin position="410"/>
        <end position="431"/>
    </location>
</feature>
<keyword evidence="9" id="KW-0812">Transmembrane</keyword>
<comment type="caution">
    <text evidence="11">The sequence shown here is derived from an EMBL/GenBank/DDBJ whole genome shotgun (WGS) entry which is preliminary data.</text>
</comment>
<sequence length="911" mass="98373">MPAQPHDDHEQLVGQLAHLAQHPDAPVDATVRVLHAELETLAESLKQPLPPDPFEEESACRRAVAAVQALATEMTASGASSTDAPATPIPERLEHFRILKLLGQGGMGAVYLAEDTRLGRKVALKTMRPDLAAKPGAKERFLREARLAAALEHDHICSIYHVGEADGTPYLAMPFLKGQSLEDLIGRNPKLAPAQVIRLGIQIAAGLAAAHDKGLIHRDIKPGNLWIDPTAGGRVKILDFGLARSSETDTGLTQSGTILGTPAYMAPEQAKGDKVDARADLYSLGVVLYRLATGELPLKGKDTMSMLMALGTETPRPAHEVNSEVPAELSALIMRLLAKDRDARPASARQVMQELQGLQQAGATVSLTLRVPVAAASPPANSDAPESDTIVQPEPLPGGRGAGSRRRWPLVVVGLLFAFLGGGLLLQQIFLRITDKEGKTRDIELKPGDRVEIVEKHTPKSDPATTPPKKDPDIKIIGGDPDRRAAEYVLSIGGQVQLNDKNEWINAPTLPKEPFRLTAVNLQSNEKVTDAGLAHFKDCKGLLQLRLEYTKVTDAGLAHFQDCKGLTHLILYNTRVTDAGLAHFKDCKGLTALQLGGTQVTDAGLAHFQDCKGLMHVYLGWTQVTDAGLAHFQDCKGLTHLTLEDTRVTDESLPWISGQLRLSTLSIPSTRISLLGYEQLKTAMPRCNIDWSEPNRSVAERVLALGGTVEIGFKGQPAWPVKAVEDLTKELFQVRRVSLAGVNKPLDNLPDLLSLLRFDDFDRLEKLDLSGITGLNYGFLTPIAGLEELSLANAGLNDVSLGQLPKLPALKRLVLDGNEIRGRGLAALSEQPALVELSLNCPTLTDLLAKNLAELKQLKRLSLAGSSLGDAGIQHLEGLTNLEALDLRQTKVTAAGIERLQKALPQCKIDW</sequence>
<keyword evidence="9" id="KW-0472">Membrane</keyword>
<dbReference type="SUPFAM" id="SSF56112">
    <property type="entry name" value="Protein kinase-like (PK-like)"/>
    <property type="match status" value="1"/>
</dbReference>
<keyword evidence="9" id="KW-1133">Transmembrane helix</keyword>
<feature type="region of interest" description="Disordered" evidence="8">
    <location>
        <begin position="376"/>
        <end position="403"/>
    </location>
</feature>
<dbReference type="InterPro" id="IPR017441">
    <property type="entry name" value="Protein_kinase_ATP_BS"/>
</dbReference>
<keyword evidence="2" id="KW-0723">Serine/threonine-protein kinase</keyword>
<keyword evidence="3" id="KW-0808">Transferase</keyword>
<name>A0A7C4LLH5_9PLAN</name>
<dbReference type="Gene3D" id="3.80.10.10">
    <property type="entry name" value="Ribonuclease Inhibitor"/>
    <property type="match status" value="3"/>
</dbReference>
<dbReference type="SMART" id="SM00368">
    <property type="entry name" value="LRR_RI"/>
    <property type="match status" value="4"/>
</dbReference>
<feature type="binding site" evidence="7">
    <location>
        <position position="134"/>
    </location>
    <ligand>
        <name>ATP</name>
        <dbReference type="ChEBI" id="CHEBI:30616"/>
    </ligand>
</feature>
<dbReference type="FunFam" id="1.10.510.10:FF:000021">
    <property type="entry name" value="Serine/threonine protein kinase"/>
    <property type="match status" value="1"/>
</dbReference>
<evidence type="ECO:0000259" key="10">
    <source>
        <dbReference type="PROSITE" id="PS50011"/>
    </source>
</evidence>
<evidence type="ECO:0000313" key="11">
    <source>
        <dbReference type="EMBL" id="HGT37977.1"/>
    </source>
</evidence>
<reference evidence="11" key="1">
    <citation type="journal article" date="2020" name="mSystems">
        <title>Genome- and Community-Level Interaction Insights into Carbon Utilization and Element Cycling Functions of Hydrothermarchaeota in Hydrothermal Sediment.</title>
        <authorList>
            <person name="Zhou Z."/>
            <person name="Liu Y."/>
            <person name="Xu W."/>
            <person name="Pan J."/>
            <person name="Luo Z.H."/>
            <person name="Li M."/>
        </authorList>
    </citation>
    <scope>NUCLEOTIDE SEQUENCE [LARGE SCALE GENOMIC DNA]</scope>
    <source>
        <strain evidence="11">SpSt-508</strain>
    </source>
</reference>
<dbReference type="InterPro" id="IPR006553">
    <property type="entry name" value="Leu-rich_rpt_Cys-con_subtyp"/>
</dbReference>
<dbReference type="PROSITE" id="PS50011">
    <property type="entry name" value="PROTEIN_KINASE_DOM"/>
    <property type="match status" value="1"/>
</dbReference>
<dbReference type="AlphaFoldDB" id="A0A7C4LLH5"/>
<dbReference type="InterPro" id="IPR011009">
    <property type="entry name" value="Kinase-like_dom_sf"/>
</dbReference>
<organism evidence="11">
    <name type="scientific">Schlesneria paludicola</name>
    <dbReference type="NCBI Taxonomy" id="360056"/>
    <lineage>
        <taxon>Bacteria</taxon>
        <taxon>Pseudomonadati</taxon>
        <taxon>Planctomycetota</taxon>
        <taxon>Planctomycetia</taxon>
        <taxon>Planctomycetales</taxon>
        <taxon>Planctomycetaceae</taxon>
        <taxon>Schlesneria</taxon>
    </lineage>
</organism>
<evidence type="ECO:0000256" key="7">
    <source>
        <dbReference type="PROSITE-ProRule" id="PRU10141"/>
    </source>
</evidence>
<dbReference type="InterPro" id="IPR000719">
    <property type="entry name" value="Prot_kinase_dom"/>
</dbReference>
<accession>A0A7C4LLH5</accession>
<keyword evidence="4 7" id="KW-0547">Nucleotide-binding</keyword>
<evidence type="ECO:0000256" key="9">
    <source>
        <dbReference type="SAM" id="Phobius"/>
    </source>
</evidence>
<dbReference type="Pfam" id="PF00069">
    <property type="entry name" value="Pkinase"/>
    <property type="match status" value="1"/>
</dbReference>
<dbReference type="PROSITE" id="PS00107">
    <property type="entry name" value="PROTEIN_KINASE_ATP"/>
    <property type="match status" value="1"/>
</dbReference>
<evidence type="ECO:0000256" key="1">
    <source>
        <dbReference type="ARBA" id="ARBA00012513"/>
    </source>
</evidence>
<gene>
    <name evidence="11" type="ORF">ENS64_01720</name>
</gene>
<proteinExistence type="predicted"/>
<evidence type="ECO:0000256" key="5">
    <source>
        <dbReference type="ARBA" id="ARBA00022777"/>
    </source>
</evidence>
<evidence type="ECO:0000256" key="8">
    <source>
        <dbReference type="SAM" id="MobiDB-lite"/>
    </source>
</evidence>
<dbReference type="GO" id="GO:0005524">
    <property type="term" value="F:ATP binding"/>
    <property type="evidence" value="ECO:0007669"/>
    <property type="project" value="UniProtKB-UniRule"/>
</dbReference>
<keyword evidence="6 7" id="KW-0067">ATP-binding</keyword>
<dbReference type="Gene3D" id="3.30.200.20">
    <property type="entry name" value="Phosphorylase Kinase, domain 1"/>
    <property type="match status" value="1"/>
</dbReference>